<dbReference type="Proteomes" id="UP000242432">
    <property type="component" value="Unassembled WGS sequence"/>
</dbReference>
<protein>
    <submittedName>
        <fullName evidence="1">Uncharacterized protein</fullName>
    </submittedName>
</protein>
<organism evidence="1 2">
    <name type="scientific">Succinivibrio dextrinosolvens DSM 3072</name>
    <dbReference type="NCBI Taxonomy" id="1123324"/>
    <lineage>
        <taxon>Bacteria</taxon>
        <taxon>Pseudomonadati</taxon>
        <taxon>Pseudomonadota</taxon>
        <taxon>Gammaproteobacteria</taxon>
        <taxon>Aeromonadales</taxon>
        <taxon>Succinivibrionaceae</taxon>
        <taxon>Succinivibrio</taxon>
    </lineage>
</organism>
<name>A0A1T4VAF1_9GAMM</name>
<evidence type="ECO:0000313" key="2">
    <source>
        <dbReference type="Proteomes" id="UP000242432"/>
    </source>
</evidence>
<dbReference type="Gene3D" id="3.40.630.30">
    <property type="match status" value="1"/>
</dbReference>
<evidence type="ECO:0000313" key="1">
    <source>
        <dbReference type="EMBL" id="SKA61934.1"/>
    </source>
</evidence>
<gene>
    <name evidence="1" type="ORF">SAMN02745213_01175</name>
</gene>
<dbReference type="AlphaFoldDB" id="A0A1T4VAF1"/>
<sequence>MEKKLITFKNFGLLDENEVKLVYQWRTLDYIRENMDNSDGFSYDSHIRFCQSLKEKKDKKYFLVYVNNNPCAVLDFVNINERDHSAESGFYIIREHNEYAYPISRCANSLCNHFGLIVIRTHVLKFNTKAILYNLMKLKGNLVKEDDKAVYFEFYSFPEDYDNDPFFSKYSFKIIG</sequence>
<accession>A0A1T4VAF1</accession>
<dbReference type="RefSeq" id="WP_078928665.1">
    <property type="nucleotide sequence ID" value="NZ_FUXX01000016.1"/>
</dbReference>
<dbReference type="EMBL" id="FUXX01000016">
    <property type="protein sequence ID" value="SKA61934.1"/>
    <property type="molecule type" value="Genomic_DNA"/>
</dbReference>
<reference evidence="2" key="1">
    <citation type="submission" date="2017-02" db="EMBL/GenBank/DDBJ databases">
        <authorList>
            <person name="Varghese N."/>
            <person name="Submissions S."/>
        </authorList>
    </citation>
    <scope>NUCLEOTIDE SEQUENCE [LARGE SCALE GENOMIC DNA]</scope>
    <source>
        <strain evidence="2">DSM 3072</strain>
    </source>
</reference>
<proteinExistence type="predicted"/>
<dbReference type="SUPFAM" id="SSF55729">
    <property type="entry name" value="Acyl-CoA N-acyltransferases (Nat)"/>
    <property type="match status" value="1"/>
</dbReference>
<dbReference type="InterPro" id="IPR016181">
    <property type="entry name" value="Acyl_CoA_acyltransferase"/>
</dbReference>
<keyword evidence="2" id="KW-1185">Reference proteome</keyword>